<dbReference type="Proteomes" id="UP000185578">
    <property type="component" value="Unassembled WGS sequence"/>
</dbReference>
<name>A0A1Q8ENF9_9PSED</name>
<comment type="caution">
    <text evidence="1">The sequence shown here is derived from an EMBL/GenBank/DDBJ whole genome shotgun (WGS) entry which is preliminary data.</text>
</comment>
<dbReference type="RefSeq" id="WP_075120416.1">
    <property type="nucleotide sequence ID" value="NZ_MSCT01000015.1"/>
</dbReference>
<evidence type="ECO:0000313" key="1">
    <source>
        <dbReference type="EMBL" id="OLF53315.1"/>
    </source>
</evidence>
<dbReference type="EMBL" id="MSCT01000015">
    <property type="protein sequence ID" value="OLF53315.1"/>
    <property type="molecule type" value="Genomic_DNA"/>
</dbReference>
<sequence length="240" mass="27050">MDTFKRFNFKLSFDKQKISRVTEQEQIDRSLAFLKAIGEIDPILKHWFLCAEGKDDGLTHNVLLDPDSLRREAASWKDADSDVNDMSFVLWNGIDDPLKGGLSLTYHARSGGTLPAGIEFSEAGTLVRCLRNPRQGIVELMNAAVDLWPEIYWGVAAPNEYFRKQRVFQDRQTIGWIGYCPHPLVAADFPEVAELRPTRSRGTIVVSCPGVMDEKNVQHVQVVGDTDIKLVELGFLPGRY</sequence>
<evidence type="ECO:0000313" key="2">
    <source>
        <dbReference type="Proteomes" id="UP000185578"/>
    </source>
</evidence>
<accession>A0A1Q8ENF9</accession>
<organism evidence="1 2">
    <name type="scientific">Pseudomonas chlororaphis</name>
    <dbReference type="NCBI Taxonomy" id="587753"/>
    <lineage>
        <taxon>Bacteria</taxon>
        <taxon>Pseudomonadati</taxon>
        <taxon>Pseudomonadota</taxon>
        <taxon>Gammaproteobacteria</taxon>
        <taxon>Pseudomonadales</taxon>
        <taxon>Pseudomonadaceae</taxon>
        <taxon>Pseudomonas</taxon>
    </lineage>
</organism>
<protein>
    <submittedName>
        <fullName evidence="1">Uncharacterized protein</fullName>
    </submittedName>
</protein>
<proteinExistence type="predicted"/>
<reference evidence="1 2" key="1">
    <citation type="submission" date="2016-12" db="EMBL/GenBank/DDBJ databases">
        <authorList>
            <person name="Song W.-J."/>
            <person name="Kurnit D.M."/>
        </authorList>
    </citation>
    <scope>NUCLEOTIDE SEQUENCE [LARGE SCALE GENOMIC DNA]</scope>
    <source>
        <strain evidence="1 2">PCL1601</strain>
    </source>
</reference>
<dbReference type="OrthoDB" id="6872889at2"/>
<gene>
    <name evidence="1" type="ORF">BTN82_17695</name>
</gene>
<dbReference type="AlphaFoldDB" id="A0A1Q8ENF9"/>